<accession>A0A438IMT8</accession>
<reference evidence="2 3" key="1">
    <citation type="journal article" date="2018" name="PLoS Genet.">
        <title>Population sequencing reveals clonal diversity and ancestral inbreeding in the grapevine cultivar Chardonnay.</title>
        <authorList>
            <person name="Roach M.J."/>
            <person name="Johnson D.L."/>
            <person name="Bohlmann J."/>
            <person name="van Vuuren H.J."/>
            <person name="Jones S.J."/>
            <person name="Pretorius I.S."/>
            <person name="Schmidt S.A."/>
            <person name="Borneman A.R."/>
        </authorList>
    </citation>
    <scope>NUCLEOTIDE SEQUENCE [LARGE SCALE GENOMIC DNA]</scope>
    <source>
        <strain evidence="3">cv. Chardonnay</strain>
        <tissue evidence="2">Leaf</tissue>
    </source>
</reference>
<sequence length="58" mass="6669">MEPIAMTGFRMEVVFCSLVFGDRTVQTTPLSIKDQEEKARRCEFVHGMLLSTIFDDKL</sequence>
<dbReference type="AlphaFoldDB" id="A0A438IMT8"/>
<gene>
    <name evidence="2" type="ORF">CK203_021229</name>
</gene>
<dbReference type="InterPro" id="IPR027935">
    <property type="entry name" value="Di19_C"/>
</dbReference>
<proteinExistence type="predicted"/>
<dbReference type="Pfam" id="PF14571">
    <property type="entry name" value="Di19_C"/>
    <property type="match status" value="1"/>
</dbReference>
<protein>
    <recommendedName>
        <fullName evidence="1">Di19 C-terminal domain-containing protein</fullName>
    </recommendedName>
</protein>
<comment type="caution">
    <text evidence="2">The sequence shown here is derived from an EMBL/GenBank/DDBJ whole genome shotgun (WGS) entry which is preliminary data.</text>
</comment>
<name>A0A438IMT8_VITVI</name>
<evidence type="ECO:0000313" key="3">
    <source>
        <dbReference type="Proteomes" id="UP000288805"/>
    </source>
</evidence>
<evidence type="ECO:0000259" key="1">
    <source>
        <dbReference type="Pfam" id="PF14571"/>
    </source>
</evidence>
<organism evidence="2 3">
    <name type="scientific">Vitis vinifera</name>
    <name type="common">Grape</name>
    <dbReference type="NCBI Taxonomy" id="29760"/>
    <lineage>
        <taxon>Eukaryota</taxon>
        <taxon>Viridiplantae</taxon>
        <taxon>Streptophyta</taxon>
        <taxon>Embryophyta</taxon>
        <taxon>Tracheophyta</taxon>
        <taxon>Spermatophyta</taxon>
        <taxon>Magnoliopsida</taxon>
        <taxon>eudicotyledons</taxon>
        <taxon>Gunneridae</taxon>
        <taxon>Pentapetalae</taxon>
        <taxon>rosids</taxon>
        <taxon>Vitales</taxon>
        <taxon>Vitaceae</taxon>
        <taxon>Viteae</taxon>
        <taxon>Vitis</taxon>
    </lineage>
</organism>
<evidence type="ECO:0000313" key="2">
    <source>
        <dbReference type="EMBL" id="RVW97935.1"/>
    </source>
</evidence>
<feature type="domain" description="Di19 C-terminal" evidence="1">
    <location>
        <begin position="22"/>
        <end position="53"/>
    </location>
</feature>
<dbReference type="EMBL" id="QGNW01000097">
    <property type="protein sequence ID" value="RVW97935.1"/>
    <property type="molecule type" value="Genomic_DNA"/>
</dbReference>
<dbReference type="Proteomes" id="UP000288805">
    <property type="component" value="Unassembled WGS sequence"/>
</dbReference>